<comment type="caution">
    <text evidence="3">The sequence shown here is derived from an EMBL/GenBank/DDBJ whole genome shotgun (WGS) entry which is preliminary data.</text>
</comment>
<protein>
    <submittedName>
        <fullName evidence="3">Uncharacterized protein</fullName>
    </submittedName>
</protein>
<dbReference type="Proteomes" id="UP000050956">
    <property type="component" value="Unassembled WGS sequence"/>
</dbReference>
<feature type="transmembrane region" description="Helical" evidence="2">
    <location>
        <begin position="6"/>
        <end position="26"/>
    </location>
</feature>
<feature type="compositionally biased region" description="Low complexity" evidence="1">
    <location>
        <begin position="27"/>
        <end position="39"/>
    </location>
</feature>
<reference evidence="3 4" key="1">
    <citation type="submission" date="2015-05" db="EMBL/GenBank/DDBJ databases">
        <title>Genome sequencing and analysis of members of genus Stenotrophomonas.</title>
        <authorList>
            <person name="Patil P.P."/>
            <person name="Midha S."/>
            <person name="Patil P.B."/>
        </authorList>
    </citation>
    <scope>NUCLEOTIDE SEQUENCE [LARGE SCALE GENOMIC DNA]</scope>
    <source>
        <strain evidence="3 4">DSM 24757</strain>
    </source>
</reference>
<sequence>MRGWGLWVMCVVIGGCSLSVGTGAGVSSSHSRSWGSSGSHDGGLIEDMEDLERHCRQRAEHRLRPGGNGSFRWKANQKRRGDWMQFSGTVHADDRGLQVHCQARQGDHPRDVQIDLQRL</sequence>
<evidence type="ECO:0000256" key="1">
    <source>
        <dbReference type="SAM" id="MobiDB-lite"/>
    </source>
</evidence>
<dbReference type="PATRIC" id="fig|336566.3.peg.621"/>
<keyword evidence="2" id="KW-0472">Membrane</keyword>
<evidence type="ECO:0000256" key="2">
    <source>
        <dbReference type="SAM" id="Phobius"/>
    </source>
</evidence>
<evidence type="ECO:0000313" key="3">
    <source>
        <dbReference type="EMBL" id="KRG77876.1"/>
    </source>
</evidence>
<accession>A0A0R0DIZ0</accession>
<evidence type="ECO:0000313" key="4">
    <source>
        <dbReference type="Proteomes" id="UP000050956"/>
    </source>
</evidence>
<dbReference type="EMBL" id="LDJM01000015">
    <property type="protein sequence ID" value="KRG77876.1"/>
    <property type="molecule type" value="Genomic_DNA"/>
</dbReference>
<keyword evidence="2" id="KW-1133">Transmembrane helix</keyword>
<feature type="region of interest" description="Disordered" evidence="1">
    <location>
        <begin position="27"/>
        <end position="46"/>
    </location>
</feature>
<keyword evidence="2" id="KW-0812">Transmembrane</keyword>
<dbReference type="AlphaFoldDB" id="A0A0R0DIZ0"/>
<organism evidence="3 4">
    <name type="scientific">Stenotrophomonas ginsengisoli</name>
    <dbReference type="NCBI Taxonomy" id="336566"/>
    <lineage>
        <taxon>Bacteria</taxon>
        <taxon>Pseudomonadati</taxon>
        <taxon>Pseudomonadota</taxon>
        <taxon>Gammaproteobacteria</taxon>
        <taxon>Lysobacterales</taxon>
        <taxon>Lysobacteraceae</taxon>
        <taxon>Stenotrophomonas</taxon>
    </lineage>
</organism>
<gene>
    <name evidence="3" type="ORF">ABB30_06380</name>
</gene>
<dbReference type="PROSITE" id="PS51257">
    <property type="entry name" value="PROKAR_LIPOPROTEIN"/>
    <property type="match status" value="1"/>
</dbReference>
<keyword evidence="4" id="KW-1185">Reference proteome</keyword>
<dbReference type="STRING" id="336566.ABB30_06380"/>
<proteinExistence type="predicted"/>
<name>A0A0R0DIZ0_9GAMM</name>
<dbReference type="RefSeq" id="WP_057637484.1">
    <property type="nucleotide sequence ID" value="NZ_LDJM01000015.1"/>
</dbReference>